<dbReference type="Pfam" id="PF09996">
    <property type="entry name" value="DUF2237"/>
    <property type="match status" value="1"/>
</dbReference>
<gene>
    <name evidence="1" type="ORF">Ga0609869_003183</name>
</gene>
<dbReference type="Proteomes" id="UP001560019">
    <property type="component" value="Unassembled WGS sequence"/>
</dbReference>
<comment type="caution">
    <text evidence="1">The sequence shown here is derived from an EMBL/GenBank/DDBJ whole genome shotgun (WGS) entry which is preliminary data.</text>
</comment>
<name>A0ABV3XWS8_9RHOB</name>
<keyword evidence="2" id="KW-1185">Reference proteome</keyword>
<sequence>MTVKMEPPVNVLGGALAPCSNAPLTGFFRDGHCNTCREDRGSHTVCAVMTAEFLAYSKYVGNDLSTPHPEFRFPGLRPGDRWCLCAGRFLQAHDEGCAPQIDLEATHIRATEVVPLDILRRYACVSD</sequence>
<protein>
    <recommendedName>
        <fullName evidence="3">DUF2237 domain-containing protein</fullName>
    </recommendedName>
</protein>
<organism evidence="1 2">
    <name type="scientific">Rhodovulum iodosum</name>
    <dbReference type="NCBI Taxonomy" id="68291"/>
    <lineage>
        <taxon>Bacteria</taxon>
        <taxon>Pseudomonadati</taxon>
        <taxon>Pseudomonadota</taxon>
        <taxon>Alphaproteobacteria</taxon>
        <taxon>Rhodobacterales</taxon>
        <taxon>Paracoccaceae</taxon>
        <taxon>Rhodovulum</taxon>
    </lineage>
</organism>
<dbReference type="Gene3D" id="3.30.56.110">
    <property type="entry name" value="Protein of unknown function DUF2237"/>
    <property type="match status" value="1"/>
</dbReference>
<dbReference type="EMBL" id="JBEHHI010000003">
    <property type="protein sequence ID" value="MEX5729830.1"/>
    <property type="molecule type" value="Genomic_DNA"/>
</dbReference>
<evidence type="ECO:0000313" key="2">
    <source>
        <dbReference type="Proteomes" id="UP001560019"/>
    </source>
</evidence>
<dbReference type="InterPro" id="IPR018714">
    <property type="entry name" value="DUF2237"/>
</dbReference>
<evidence type="ECO:0008006" key="3">
    <source>
        <dbReference type="Google" id="ProtNLM"/>
    </source>
</evidence>
<accession>A0ABV3XWS8</accession>
<evidence type="ECO:0000313" key="1">
    <source>
        <dbReference type="EMBL" id="MEX5729830.1"/>
    </source>
</evidence>
<dbReference type="PANTHER" id="PTHR37466:SF1">
    <property type="entry name" value="SLR1628 PROTEIN"/>
    <property type="match status" value="1"/>
</dbReference>
<dbReference type="PANTHER" id="PTHR37466">
    <property type="entry name" value="SLR1628 PROTEIN"/>
    <property type="match status" value="1"/>
</dbReference>
<proteinExistence type="predicted"/>
<dbReference type="RefSeq" id="WP_125404626.1">
    <property type="nucleotide sequence ID" value="NZ_JBEHHI010000003.1"/>
</dbReference>
<reference evidence="1 2" key="1">
    <citation type="submission" date="2024-06" db="EMBL/GenBank/DDBJ databases">
        <title>Genome of Rhodovulum iodosum, a marine photoferrotroph.</title>
        <authorList>
            <person name="Bianchini G."/>
            <person name="Nikeleit V."/>
            <person name="Kappler A."/>
            <person name="Bryce C."/>
            <person name="Sanchez-Baracaldo P."/>
        </authorList>
    </citation>
    <scope>NUCLEOTIDE SEQUENCE [LARGE SCALE GENOMIC DNA]</scope>
    <source>
        <strain evidence="1 2">UT/N1</strain>
    </source>
</reference>